<organism evidence="12 13">
    <name type="scientific">Bilifractor porci</name>
    <dbReference type="NCBI Taxonomy" id="2606636"/>
    <lineage>
        <taxon>Bacteria</taxon>
        <taxon>Bacillati</taxon>
        <taxon>Bacillota</taxon>
        <taxon>Clostridia</taxon>
        <taxon>Lachnospirales</taxon>
        <taxon>Lachnospiraceae</taxon>
        <taxon>Bilifractor</taxon>
    </lineage>
</organism>
<dbReference type="UniPathway" id="UPA00056">
    <property type="reaction ID" value="UER00094"/>
</dbReference>
<dbReference type="AlphaFoldDB" id="A0A7X2P8G6"/>
<dbReference type="InterPro" id="IPR004424">
    <property type="entry name" value="IspE"/>
</dbReference>
<dbReference type="Gene3D" id="3.30.70.890">
    <property type="entry name" value="GHMP kinase, C-terminal domain"/>
    <property type="match status" value="1"/>
</dbReference>
<comment type="pathway">
    <text evidence="9">Isoprenoid biosynthesis; isopentenyl diphosphate biosynthesis via DXP pathway; isopentenyl diphosphate from 1-deoxy-D-xylulose 5-phosphate: step 3/6.</text>
</comment>
<keyword evidence="9" id="KW-0414">Isoprene biosynthesis</keyword>
<evidence type="ECO:0000256" key="1">
    <source>
        <dbReference type="ARBA" id="ARBA00009684"/>
    </source>
</evidence>
<feature type="active site" evidence="9">
    <location>
        <position position="11"/>
    </location>
</feature>
<evidence type="ECO:0000256" key="3">
    <source>
        <dbReference type="ARBA" id="ARBA00017473"/>
    </source>
</evidence>
<feature type="domain" description="GHMP kinase C-terminal" evidence="11">
    <location>
        <begin position="199"/>
        <end position="275"/>
    </location>
</feature>
<comment type="catalytic activity">
    <reaction evidence="9">
        <text>4-CDP-2-C-methyl-D-erythritol + ATP = 4-CDP-2-C-methyl-D-erythritol 2-phosphate + ADP + H(+)</text>
        <dbReference type="Rhea" id="RHEA:18437"/>
        <dbReference type="ChEBI" id="CHEBI:15378"/>
        <dbReference type="ChEBI" id="CHEBI:30616"/>
        <dbReference type="ChEBI" id="CHEBI:57823"/>
        <dbReference type="ChEBI" id="CHEBI:57919"/>
        <dbReference type="ChEBI" id="CHEBI:456216"/>
        <dbReference type="EC" id="2.7.1.148"/>
    </reaction>
</comment>
<dbReference type="SUPFAM" id="SSF54211">
    <property type="entry name" value="Ribosomal protein S5 domain 2-like"/>
    <property type="match status" value="1"/>
</dbReference>
<comment type="function">
    <text evidence="9">Catalyzes the phosphorylation of the position 2 hydroxy group of 4-diphosphocytidyl-2C-methyl-D-erythritol.</text>
</comment>
<dbReference type="InterPro" id="IPR006204">
    <property type="entry name" value="GHMP_kinase_N_dom"/>
</dbReference>
<keyword evidence="6 9" id="KW-0418">Kinase</keyword>
<comment type="similarity">
    <text evidence="1 9">Belongs to the GHMP kinase family. IspE subfamily.</text>
</comment>
<protein>
    <recommendedName>
        <fullName evidence="3 9">4-diphosphocytidyl-2-C-methyl-D-erythritol kinase</fullName>
        <shortName evidence="9">CMK</shortName>
        <ecNumber evidence="2 9">2.7.1.148</ecNumber>
    </recommendedName>
    <alternativeName>
        <fullName evidence="8 9">4-(cytidine-5'-diphospho)-2-C-methyl-D-erythritol kinase</fullName>
    </alternativeName>
</protein>
<dbReference type="InterPro" id="IPR014721">
    <property type="entry name" value="Ribsml_uS5_D2-typ_fold_subgr"/>
</dbReference>
<dbReference type="EC" id="2.7.1.148" evidence="2 9"/>
<name>A0A7X2P8G6_9FIRM</name>
<dbReference type="HAMAP" id="MF_00061">
    <property type="entry name" value="IspE"/>
    <property type="match status" value="1"/>
</dbReference>
<evidence type="ECO:0000256" key="7">
    <source>
        <dbReference type="ARBA" id="ARBA00022840"/>
    </source>
</evidence>
<dbReference type="PANTHER" id="PTHR43527">
    <property type="entry name" value="4-DIPHOSPHOCYTIDYL-2-C-METHYL-D-ERYTHRITOL KINASE, CHLOROPLASTIC"/>
    <property type="match status" value="1"/>
</dbReference>
<proteinExistence type="inferred from homology"/>
<evidence type="ECO:0000259" key="10">
    <source>
        <dbReference type="Pfam" id="PF00288"/>
    </source>
</evidence>
<gene>
    <name evidence="9" type="primary">ispE</name>
    <name evidence="12" type="ORF">FYJ60_06750</name>
</gene>
<evidence type="ECO:0000256" key="6">
    <source>
        <dbReference type="ARBA" id="ARBA00022777"/>
    </source>
</evidence>
<dbReference type="SUPFAM" id="SSF55060">
    <property type="entry name" value="GHMP Kinase, C-terminal domain"/>
    <property type="match status" value="1"/>
</dbReference>
<feature type="binding site" evidence="9">
    <location>
        <begin position="95"/>
        <end position="105"/>
    </location>
    <ligand>
        <name>ATP</name>
        <dbReference type="ChEBI" id="CHEBI:30616"/>
    </ligand>
</feature>
<evidence type="ECO:0000256" key="5">
    <source>
        <dbReference type="ARBA" id="ARBA00022741"/>
    </source>
</evidence>
<dbReference type="GO" id="GO:0016114">
    <property type="term" value="P:terpenoid biosynthetic process"/>
    <property type="evidence" value="ECO:0007669"/>
    <property type="project" value="UniProtKB-UniRule"/>
</dbReference>
<evidence type="ECO:0000256" key="8">
    <source>
        <dbReference type="ARBA" id="ARBA00032554"/>
    </source>
</evidence>
<keyword evidence="7 9" id="KW-0067">ATP-binding</keyword>
<dbReference type="NCBIfam" id="NF011202">
    <property type="entry name" value="PRK14608.1"/>
    <property type="match status" value="1"/>
</dbReference>
<feature type="domain" description="GHMP kinase N-terminal" evidence="10">
    <location>
        <begin position="67"/>
        <end position="145"/>
    </location>
</feature>
<dbReference type="Pfam" id="PF08544">
    <property type="entry name" value="GHMP_kinases_C"/>
    <property type="match status" value="1"/>
</dbReference>
<keyword evidence="5 9" id="KW-0547">Nucleotide-binding</keyword>
<dbReference type="PANTHER" id="PTHR43527:SF2">
    <property type="entry name" value="4-DIPHOSPHOCYTIDYL-2-C-METHYL-D-ERYTHRITOL KINASE, CHLOROPLASTIC"/>
    <property type="match status" value="1"/>
</dbReference>
<dbReference type="EMBL" id="VUMV01000004">
    <property type="protein sequence ID" value="MST82010.1"/>
    <property type="molecule type" value="Genomic_DNA"/>
</dbReference>
<dbReference type="RefSeq" id="WP_154457926.1">
    <property type="nucleotide sequence ID" value="NZ_VUMV01000004.1"/>
</dbReference>
<comment type="caution">
    <text evidence="12">The sequence shown here is derived from an EMBL/GenBank/DDBJ whole genome shotgun (WGS) entry which is preliminary data.</text>
</comment>
<evidence type="ECO:0000313" key="13">
    <source>
        <dbReference type="Proteomes" id="UP000466864"/>
    </source>
</evidence>
<feature type="active site" evidence="9">
    <location>
        <position position="137"/>
    </location>
</feature>
<dbReference type="InterPro" id="IPR036554">
    <property type="entry name" value="GHMP_kinase_C_sf"/>
</dbReference>
<keyword evidence="4 9" id="KW-0808">Transferase</keyword>
<dbReference type="Pfam" id="PF00288">
    <property type="entry name" value="GHMP_kinases_N"/>
    <property type="match status" value="1"/>
</dbReference>
<evidence type="ECO:0000256" key="4">
    <source>
        <dbReference type="ARBA" id="ARBA00022679"/>
    </source>
</evidence>
<dbReference type="Gene3D" id="3.30.230.10">
    <property type="match status" value="1"/>
</dbReference>
<dbReference type="PIRSF" id="PIRSF010376">
    <property type="entry name" value="IspE"/>
    <property type="match status" value="1"/>
</dbReference>
<dbReference type="NCBIfam" id="TIGR00154">
    <property type="entry name" value="ispE"/>
    <property type="match status" value="1"/>
</dbReference>
<keyword evidence="13" id="KW-1185">Reference proteome</keyword>
<evidence type="ECO:0000256" key="9">
    <source>
        <dbReference type="HAMAP-Rule" id="MF_00061"/>
    </source>
</evidence>
<sequence length="293" mass="32317">MQKIVLKARAKINLGLDVTGKREDGYHLVRMVMQSLKLYDRLEMCVIPEPEIRIRANLPFIPTDQTNLIWRAADLLRREFRIEEGISVDLNKRIPVAAGLAGGSADAAAALVGMNRLFHLRLSGEELMNRGVKIGADVPYCIMRGTALSEGIGEKLTELPPLPHCWILVAKPGISVSTKGVYIRLDEQKGWEHPDIDGMVRALEEGSLEGVTERLGNVLELVTVPEYPVIAKIKQTMMEKGAEGALMSGSGPTVYGIFREEAQARIACSAVRKSGAARQIYVTEPFQNRRTDA</sequence>
<evidence type="ECO:0000259" key="11">
    <source>
        <dbReference type="Pfam" id="PF08544"/>
    </source>
</evidence>
<dbReference type="GO" id="GO:0050515">
    <property type="term" value="F:4-(cytidine 5'-diphospho)-2-C-methyl-D-erythritol kinase activity"/>
    <property type="evidence" value="ECO:0007669"/>
    <property type="project" value="UniProtKB-UniRule"/>
</dbReference>
<dbReference type="GO" id="GO:0005524">
    <property type="term" value="F:ATP binding"/>
    <property type="evidence" value="ECO:0007669"/>
    <property type="project" value="UniProtKB-UniRule"/>
</dbReference>
<reference evidence="12 13" key="1">
    <citation type="submission" date="2019-08" db="EMBL/GenBank/DDBJ databases">
        <title>In-depth cultivation of the pig gut microbiome towards novel bacterial diversity and tailored functional studies.</title>
        <authorList>
            <person name="Wylensek D."/>
            <person name="Hitch T.C.A."/>
            <person name="Clavel T."/>
        </authorList>
    </citation>
    <scope>NUCLEOTIDE SEQUENCE [LARGE SCALE GENOMIC DNA]</scope>
    <source>
        <strain evidence="12 13">Oil+RF-744-WCA-WT-13</strain>
    </source>
</reference>
<evidence type="ECO:0000313" key="12">
    <source>
        <dbReference type="EMBL" id="MST82010.1"/>
    </source>
</evidence>
<dbReference type="InterPro" id="IPR020568">
    <property type="entry name" value="Ribosomal_Su5_D2-typ_SF"/>
</dbReference>
<accession>A0A7X2P8G6</accession>
<evidence type="ECO:0000256" key="2">
    <source>
        <dbReference type="ARBA" id="ARBA00012052"/>
    </source>
</evidence>
<dbReference type="GO" id="GO:0019288">
    <property type="term" value="P:isopentenyl diphosphate biosynthetic process, methylerythritol 4-phosphate pathway"/>
    <property type="evidence" value="ECO:0007669"/>
    <property type="project" value="UniProtKB-UniRule"/>
</dbReference>
<dbReference type="InterPro" id="IPR013750">
    <property type="entry name" value="GHMP_kinase_C_dom"/>
</dbReference>
<dbReference type="Proteomes" id="UP000466864">
    <property type="component" value="Unassembled WGS sequence"/>
</dbReference>